<keyword evidence="1" id="KW-0812">Transmembrane</keyword>
<evidence type="ECO:0000313" key="3">
    <source>
        <dbReference type="Proteomes" id="UP000297496"/>
    </source>
</evidence>
<feature type="transmembrane region" description="Helical" evidence="1">
    <location>
        <begin position="84"/>
        <end position="103"/>
    </location>
</feature>
<dbReference type="OrthoDB" id="4686510at2"/>
<evidence type="ECO:0000313" key="2">
    <source>
        <dbReference type="EMBL" id="TGN65046.1"/>
    </source>
</evidence>
<dbReference type="Proteomes" id="UP000297496">
    <property type="component" value="Unassembled WGS sequence"/>
</dbReference>
<feature type="transmembrane region" description="Helical" evidence="1">
    <location>
        <begin position="52"/>
        <end position="72"/>
    </location>
</feature>
<feature type="transmembrane region" description="Helical" evidence="1">
    <location>
        <begin position="364"/>
        <end position="386"/>
    </location>
</feature>
<dbReference type="Gene3D" id="1.20.1250.20">
    <property type="entry name" value="MFS general substrate transporter like domains"/>
    <property type="match status" value="1"/>
</dbReference>
<comment type="caution">
    <text evidence="2">The sequence shown here is derived from an EMBL/GenBank/DDBJ whole genome shotgun (WGS) entry which is preliminary data.</text>
</comment>
<feature type="transmembrane region" description="Helical" evidence="1">
    <location>
        <begin position="307"/>
        <end position="327"/>
    </location>
</feature>
<dbReference type="InterPro" id="IPR036259">
    <property type="entry name" value="MFS_trans_sf"/>
</dbReference>
<name>A0A4Z1CBP1_9ACTN</name>
<sequence>MSERTTQANSYAKVMDDRPVRNLLLSQLLGRSPAATMTIALSVFVLDQYDDIALAGTVIAIYTIGACAAGPVTTGLVARFDSRVALSTVAVLWATALCALALIGPSSRVSLCVLALVVGLLLPPVGPVVRSMYPRLVEPGRVSTLIALDSSMGESMWVFGPLLVAIAQHFFGVRVALVLVAALALAGVILVVGNGAFRSHSGPEPQRGRMLTVLGRVQLWPLMIGVVGLMAGWGAAEIALVARLDNSLHLGAFFALMAVAGAVSSVVWGRYPIGPSSMAVRAAVAALGMGLALLDLGMWWVAAAMALASAGATPTLAAIFTLTVRVVPATQSAVAFGWLATAQLAGMSLGAFVAGRAIDHFQNWRYGVAAALAMFVLSATAGLMVLMSGRRAKRKAATAEAVRAERW</sequence>
<feature type="transmembrane region" description="Helical" evidence="1">
    <location>
        <begin position="28"/>
        <end position="46"/>
    </location>
</feature>
<keyword evidence="3" id="KW-1185">Reference proteome</keyword>
<dbReference type="PANTHER" id="PTHR23542:SF1">
    <property type="entry name" value="MAJOR FACILITATOR SUPERFAMILY (MFS) PROFILE DOMAIN-CONTAINING PROTEIN"/>
    <property type="match status" value="1"/>
</dbReference>
<dbReference type="Pfam" id="PF07690">
    <property type="entry name" value="MFS_1"/>
    <property type="match status" value="1"/>
</dbReference>
<dbReference type="GO" id="GO:0022857">
    <property type="term" value="F:transmembrane transporter activity"/>
    <property type="evidence" value="ECO:0007669"/>
    <property type="project" value="InterPro"/>
</dbReference>
<reference evidence="2 3" key="1">
    <citation type="submission" date="2019-04" db="EMBL/GenBank/DDBJ databases">
        <title>Three New Species of Nocardioides, Nocardioides euryhalodurans sp. nov., Nocardioides seonyuensis sp. nov. and Nocardioides eburneoflavus sp. nov. Isolated from Soil.</title>
        <authorList>
            <person name="Roh S.G."/>
            <person name="Lee C."/>
            <person name="Kim M.-K."/>
            <person name="Kim S.B."/>
        </authorList>
    </citation>
    <scope>NUCLEOTIDE SEQUENCE [LARGE SCALE GENOMIC DNA]</scope>
    <source>
        <strain evidence="2 3">MMS17-SY213</strain>
    </source>
</reference>
<dbReference type="PANTHER" id="PTHR23542">
    <property type="match status" value="1"/>
</dbReference>
<dbReference type="InterPro" id="IPR011701">
    <property type="entry name" value="MFS"/>
</dbReference>
<keyword evidence="1" id="KW-1133">Transmembrane helix</keyword>
<proteinExistence type="predicted"/>
<feature type="transmembrane region" description="Helical" evidence="1">
    <location>
        <begin position="334"/>
        <end position="358"/>
    </location>
</feature>
<protein>
    <submittedName>
        <fullName evidence="2">MFS transporter</fullName>
    </submittedName>
</protein>
<dbReference type="AlphaFoldDB" id="A0A4Z1CBP1"/>
<keyword evidence="1" id="KW-0472">Membrane</keyword>
<feature type="transmembrane region" description="Helical" evidence="1">
    <location>
        <begin position="280"/>
        <end position="301"/>
    </location>
</feature>
<gene>
    <name evidence="2" type="ORF">EXE59_14535</name>
</gene>
<feature type="transmembrane region" description="Helical" evidence="1">
    <location>
        <begin position="177"/>
        <end position="197"/>
    </location>
</feature>
<dbReference type="EMBL" id="SRRO01000001">
    <property type="protein sequence ID" value="TGN65046.1"/>
    <property type="molecule type" value="Genomic_DNA"/>
</dbReference>
<feature type="transmembrane region" description="Helical" evidence="1">
    <location>
        <begin position="109"/>
        <end position="133"/>
    </location>
</feature>
<organism evidence="2 3">
    <name type="scientific">Nocardioides eburneiflavus</name>
    <dbReference type="NCBI Taxonomy" id="2518372"/>
    <lineage>
        <taxon>Bacteria</taxon>
        <taxon>Bacillati</taxon>
        <taxon>Actinomycetota</taxon>
        <taxon>Actinomycetes</taxon>
        <taxon>Propionibacteriales</taxon>
        <taxon>Nocardioidaceae</taxon>
        <taxon>Nocardioides</taxon>
    </lineage>
</organism>
<feature type="transmembrane region" description="Helical" evidence="1">
    <location>
        <begin position="217"/>
        <end position="236"/>
    </location>
</feature>
<dbReference type="SUPFAM" id="SSF103473">
    <property type="entry name" value="MFS general substrate transporter"/>
    <property type="match status" value="1"/>
</dbReference>
<accession>A0A4Z1CBP1</accession>
<evidence type="ECO:0000256" key="1">
    <source>
        <dbReference type="SAM" id="Phobius"/>
    </source>
</evidence>
<feature type="transmembrane region" description="Helical" evidence="1">
    <location>
        <begin position="248"/>
        <end position="268"/>
    </location>
</feature>